<dbReference type="GO" id="GO:0008270">
    <property type="term" value="F:zinc ion binding"/>
    <property type="evidence" value="ECO:0007669"/>
    <property type="project" value="UniProtKB-KW"/>
</dbReference>
<evidence type="ECO:0000256" key="3">
    <source>
        <dbReference type="ARBA" id="ARBA00022833"/>
    </source>
</evidence>
<keyword evidence="2" id="KW-0863">Zinc-finger</keyword>
<dbReference type="PANTHER" id="PTHR42647:SF22">
    <property type="entry name" value="BOI-RELATED E3 UBIQUITIN-PROTEIN LIGASE 2-RELATED"/>
    <property type="match status" value="1"/>
</dbReference>
<keyword evidence="3" id="KW-0862">Zinc</keyword>
<dbReference type="PANTHER" id="PTHR42647">
    <property type="entry name" value="SBP (S-RIBONUCLEASE BINDING PROTEIN) FAMILY PROTEIN"/>
    <property type="match status" value="1"/>
</dbReference>
<keyword evidence="6" id="KW-1185">Reference proteome</keyword>
<keyword evidence="1" id="KW-0479">Metal-binding</keyword>
<evidence type="ECO:0000256" key="4">
    <source>
        <dbReference type="SAM" id="Coils"/>
    </source>
</evidence>
<dbReference type="EMBL" id="JAUJYO010000001">
    <property type="protein sequence ID" value="KAK1326135.1"/>
    <property type="molecule type" value="Genomic_DNA"/>
</dbReference>
<organism evidence="5 6">
    <name type="scientific">Acorus calamus</name>
    <name type="common">Sweet flag</name>
    <dbReference type="NCBI Taxonomy" id="4465"/>
    <lineage>
        <taxon>Eukaryota</taxon>
        <taxon>Viridiplantae</taxon>
        <taxon>Streptophyta</taxon>
        <taxon>Embryophyta</taxon>
        <taxon>Tracheophyta</taxon>
        <taxon>Spermatophyta</taxon>
        <taxon>Magnoliopsida</taxon>
        <taxon>Liliopsida</taxon>
        <taxon>Acoraceae</taxon>
        <taxon>Acorus</taxon>
    </lineage>
</organism>
<reference evidence="5" key="2">
    <citation type="submission" date="2023-06" db="EMBL/GenBank/DDBJ databases">
        <authorList>
            <person name="Ma L."/>
            <person name="Liu K.-W."/>
            <person name="Li Z."/>
            <person name="Hsiao Y.-Y."/>
            <person name="Qi Y."/>
            <person name="Fu T."/>
            <person name="Tang G."/>
            <person name="Zhang D."/>
            <person name="Sun W.-H."/>
            <person name="Liu D.-K."/>
            <person name="Li Y."/>
            <person name="Chen G.-Z."/>
            <person name="Liu X.-D."/>
            <person name="Liao X.-Y."/>
            <person name="Jiang Y.-T."/>
            <person name="Yu X."/>
            <person name="Hao Y."/>
            <person name="Huang J."/>
            <person name="Zhao X.-W."/>
            <person name="Ke S."/>
            <person name="Chen Y.-Y."/>
            <person name="Wu W.-L."/>
            <person name="Hsu J.-L."/>
            <person name="Lin Y.-F."/>
            <person name="Huang M.-D."/>
            <person name="Li C.-Y."/>
            <person name="Huang L."/>
            <person name="Wang Z.-W."/>
            <person name="Zhao X."/>
            <person name="Zhong W.-Y."/>
            <person name="Peng D.-H."/>
            <person name="Ahmad S."/>
            <person name="Lan S."/>
            <person name="Zhang J.-S."/>
            <person name="Tsai W.-C."/>
            <person name="Van De Peer Y."/>
            <person name="Liu Z.-J."/>
        </authorList>
    </citation>
    <scope>NUCLEOTIDE SEQUENCE</scope>
    <source>
        <strain evidence="5">CP</strain>
        <tissue evidence="5">Leaves</tissue>
    </source>
</reference>
<dbReference type="GO" id="GO:0004842">
    <property type="term" value="F:ubiquitin-protein transferase activity"/>
    <property type="evidence" value="ECO:0007669"/>
    <property type="project" value="TreeGrafter"/>
</dbReference>
<evidence type="ECO:0000256" key="2">
    <source>
        <dbReference type="ARBA" id="ARBA00022771"/>
    </source>
</evidence>
<sequence>MDVHVLVEKQRQEIDILLSVQNEKFKSVLQQLISQHIPSVLKKKDEEIAKANTKMMELKNHVWKLETENQLWQRPARDAEAAVVALKSALERVGSTGELVCLPGSESKIEILPRHLCERTVDPARV</sequence>
<proteinExistence type="predicted"/>
<accession>A0AAV9FJK7</accession>
<evidence type="ECO:0000313" key="5">
    <source>
        <dbReference type="EMBL" id="KAK1326135.1"/>
    </source>
</evidence>
<dbReference type="AlphaFoldDB" id="A0AAV9FJK7"/>
<comment type="caution">
    <text evidence="5">The sequence shown here is derived from an EMBL/GenBank/DDBJ whole genome shotgun (WGS) entry which is preliminary data.</text>
</comment>
<gene>
    <name evidence="5" type="ORF">QJS10_CPA01g00375</name>
</gene>
<evidence type="ECO:0000256" key="1">
    <source>
        <dbReference type="ARBA" id="ARBA00022723"/>
    </source>
</evidence>
<evidence type="ECO:0000313" key="6">
    <source>
        <dbReference type="Proteomes" id="UP001180020"/>
    </source>
</evidence>
<protein>
    <submittedName>
        <fullName evidence="5">Uncharacterized protein</fullName>
    </submittedName>
</protein>
<dbReference type="Proteomes" id="UP001180020">
    <property type="component" value="Unassembled WGS sequence"/>
</dbReference>
<feature type="coiled-coil region" evidence="4">
    <location>
        <begin position="41"/>
        <end position="68"/>
    </location>
</feature>
<keyword evidence="4" id="KW-0175">Coiled coil</keyword>
<name>A0AAV9FJK7_ACOCL</name>
<reference evidence="5" key="1">
    <citation type="journal article" date="2023" name="Nat. Commun.">
        <title>Diploid and tetraploid genomes of Acorus and the evolution of monocots.</title>
        <authorList>
            <person name="Ma L."/>
            <person name="Liu K.W."/>
            <person name="Li Z."/>
            <person name="Hsiao Y.Y."/>
            <person name="Qi Y."/>
            <person name="Fu T."/>
            <person name="Tang G.D."/>
            <person name="Zhang D."/>
            <person name="Sun W.H."/>
            <person name="Liu D.K."/>
            <person name="Li Y."/>
            <person name="Chen G.Z."/>
            <person name="Liu X.D."/>
            <person name="Liao X.Y."/>
            <person name="Jiang Y.T."/>
            <person name="Yu X."/>
            <person name="Hao Y."/>
            <person name="Huang J."/>
            <person name="Zhao X.W."/>
            <person name="Ke S."/>
            <person name="Chen Y.Y."/>
            <person name="Wu W.L."/>
            <person name="Hsu J.L."/>
            <person name="Lin Y.F."/>
            <person name="Huang M.D."/>
            <person name="Li C.Y."/>
            <person name="Huang L."/>
            <person name="Wang Z.W."/>
            <person name="Zhao X."/>
            <person name="Zhong W.Y."/>
            <person name="Peng D.H."/>
            <person name="Ahmad S."/>
            <person name="Lan S."/>
            <person name="Zhang J.S."/>
            <person name="Tsai W.C."/>
            <person name="Van de Peer Y."/>
            <person name="Liu Z.J."/>
        </authorList>
    </citation>
    <scope>NUCLEOTIDE SEQUENCE</scope>
    <source>
        <strain evidence="5">CP</strain>
    </source>
</reference>